<feature type="domain" description="Transglutaminase-like" evidence="2">
    <location>
        <begin position="365"/>
        <end position="431"/>
    </location>
</feature>
<name>A0A0G0BKX0_UNCC3</name>
<evidence type="ECO:0000313" key="3">
    <source>
        <dbReference type="EMBL" id="KKP70124.1"/>
    </source>
</evidence>
<organism evidence="3 4">
    <name type="scientific">candidate division CPR3 bacterium GW2011_GWF2_35_18</name>
    <dbReference type="NCBI Taxonomy" id="1618350"/>
    <lineage>
        <taxon>Bacteria</taxon>
        <taxon>Bacteria division CPR3</taxon>
    </lineage>
</organism>
<dbReference type="InterPro" id="IPR038765">
    <property type="entry name" value="Papain-like_cys_pep_sf"/>
</dbReference>
<keyword evidence="1" id="KW-1133">Transmembrane helix</keyword>
<gene>
    <name evidence="3" type="ORF">UR67_C0001G0033</name>
</gene>
<dbReference type="Pfam" id="PF01841">
    <property type="entry name" value="Transglut_core"/>
    <property type="match status" value="1"/>
</dbReference>
<dbReference type="EMBL" id="LBQB01000001">
    <property type="protein sequence ID" value="KKP70124.1"/>
    <property type="molecule type" value="Genomic_DNA"/>
</dbReference>
<keyword evidence="1" id="KW-0472">Membrane</keyword>
<keyword evidence="1" id="KW-0812">Transmembrane</keyword>
<evidence type="ECO:0000259" key="2">
    <source>
        <dbReference type="SMART" id="SM00460"/>
    </source>
</evidence>
<dbReference type="SUPFAM" id="SSF54001">
    <property type="entry name" value="Cysteine proteinases"/>
    <property type="match status" value="1"/>
</dbReference>
<dbReference type="AlphaFoldDB" id="A0A0G0BKX0"/>
<dbReference type="Proteomes" id="UP000034581">
    <property type="component" value="Unassembled WGS sequence"/>
</dbReference>
<sequence>MKKIFTFFIIFFLNISYFLFPIVTSAVDKVFDIDSQTEYLVNEAGKTSINQNLTLKNLTNDHYVPEYQITLELGNIENIWAKTDSGRDIPFTTTKEDKKLIVDFDFNALVVAPQTSFTWNLGYTSDDITEKKGQIYEVTIPKMANLDQFNSYNLILKVSNKIGQKSYVSPNPETETTEGEYYMYTFAKEDLVKNSVNAAFGKYQSFDFTLRYQLNNPTNEKVYTEIAFPSDKNNQEVFLETIDPSPINTRLDNDDNILGYYELEANTKFQVVVSGYAKVWLLENDLSKSGKLSDISKDLAIYTKALPYWEVNDPEIKNIANEITKDQEKVADKAKSIFKYVTENLVYNDARLTENPYRFGAKEALSKKDQAVCMEFADLYIALARSSGIPAREIDGYAYNAKDNIGYIDALHAWVEVYIPPFGWLPIDPTWSSTASSLDYFSKLDTNHLALVTKGISSETPYPPGTYKKDSGKEGNIMVSFSDVQREIAANVSLELFPISGFLKNQKELQISGIIPQNVKLIITNNSAFTIYNGIVELKSNSLKIRNSEVLKNLTISPYGKKELTVSLINPQFWSMDKVDMNISFTAKDLLGNEYTKTATSSLKLSPFLWNLIPILIGILGGILLIGSIFFVFSLQEKSHKRAKRKKNKR</sequence>
<feature type="transmembrane region" description="Helical" evidence="1">
    <location>
        <begin position="608"/>
        <end position="635"/>
    </location>
</feature>
<dbReference type="PANTHER" id="PTHR33490">
    <property type="entry name" value="BLR5614 PROTEIN-RELATED"/>
    <property type="match status" value="1"/>
</dbReference>
<reference evidence="3 4" key="1">
    <citation type="journal article" date="2015" name="Nature">
        <title>rRNA introns, odd ribosomes, and small enigmatic genomes across a large radiation of phyla.</title>
        <authorList>
            <person name="Brown C.T."/>
            <person name="Hug L.A."/>
            <person name="Thomas B.C."/>
            <person name="Sharon I."/>
            <person name="Castelle C.J."/>
            <person name="Singh A."/>
            <person name="Wilkins M.J."/>
            <person name="Williams K.H."/>
            <person name="Banfield J.F."/>
        </authorList>
    </citation>
    <scope>NUCLEOTIDE SEQUENCE [LARGE SCALE GENOMIC DNA]</scope>
</reference>
<proteinExistence type="predicted"/>
<dbReference type="STRING" id="1618350.UR67_C0001G0033"/>
<protein>
    <submittedName>
        <fullName evidence="3">Transglutaminase domain-containing protein</fullName>
    </submittedName>
</protein>
<accession>A0A0G0BKX0</accession>
<dbReference type="InterPro" id="IPR002931">
    <property type="entry name" value="Transglutaminase-like"/>
</dbReference>
<evidence type="ECO:0000313" key="4">
    <source>
        <dbReference type="Proteomes" id="UP000034581"/>
    </source>
</evidence>
<evidence type="ECO:0000256" key="1">
    <source>
        <dbReference type="SAM" id="Phobius"/>
    </source>
</evidence>
<dbReference type="Gene3D" id="3.10.620.30">
    <property type="match status" value="1"/>
</dbReference>
<comment type="caution">
    <text evidence="3">The sequence shown here is derived from an EMBL/GenBank/DDBJ whole genome shotgun (WGS) entry which is preliminary data.</text>
</comment>
<dbReference type="SMART" id="SM00460">
    <property type="entry name" value="TGc"/>
    <property type="match status" value="1"/>
</dbReference>